<name>A0A371J0K5_9FIRM</name>
<sequence length="150" mass="17294">MMEIWKQFDKVVDVDGLKKDVDEVAKNGGDSFKEVVEGTYEVEVERLELKASKKNDPMLSCWMKIGDGEYKNSFVFYNQALTTGFGIHNANEFLRTLHSGIDVKFEDFKQYNDLLLDIYKAIDGKLKYALEYGKNKNGYNTCKISDVFEE</sequence>
<gene>
    <name evidence="1" type="ORF">CHL78_014185</name>
</gene>
<organism evidence="1 2">
    <name type="scientific">Romboutsia weinsteinii</name>
    <dbReference type="NCBI Taxonomy" id="2020949"/>
    <lineage>
        <taxon>Bacteria</taxon>
        <taxon>Bacillati</taxon>
        <taxon>Bacillota</taxon>
        <taxon>Clostridia</taxon>
        <taxon>Peptostreptococcales</taxon>
        <taxon>Peptostreptococcaceae</taxon>
        <taxon>Romboutsia</taxon>
    </lineage>
</organism>
<evidence type="ECO:0000313" key="1">
    <source>
        <dbReference type="EMBL" id="RDY26243.1"/>
    </source>
</evidence>
<dbReference type="AlphaFoldDB" id="A0A371J0K5"/>
<dbReference type="InterPro" id="IPR007731">
    <property type="entry name" value="DUF669"/>
</dbReference>
<evidence type="ECO:0000313" key="2">
    <source>
        <dbReference type="Proteomes" id="UP000215694"/>
    </source>
</evidence>
<dbReference type="Pfam" id="PF05037">
    <property type="entry name" value="DUF669"/>
    <property type="match status" value="1"/>
</dbReference>
<proteinExistence type="predicted"/>
<accession>A0A371J0K5</accession>
<comment type="caution">
    <text evidence="1">The sequence shown here is derived from an EMBL/GenBank/DDBJ whole genome shotgun (WGS) entry which is preliminary data.</text>
</comment>
<protein>
    <submittedName>
        <fullName evidence="1">DUF669 domain-containing protein</fullName>
    </submittedName>
</protein>
<keyword evidence="2" id="KW-1185">Reference proteome</keyword>
<dbReference type="Proteomes" id="UP000215694">
    <property type="component" value="Unassembled WGS sequence"/>
</dbReference>
<dbReference type="OrthoDB" id="2857727at2"/>
<reference evidence="1 2" key="1">
    <citation type="journal article" date="2017" name="Genome Announc.">
        <title>Draft Genome Sequence of Romboutsia weinsteinii sp. nov. Strain CCRI-19649(T) Isolated from Surface Water.</title>
        <authorList>
            <person name="Maheux A.F."/>
            <person name="Boudreau D.K."/>
            <person name="Berube E."/>
            <person name="Boissinot M."/>
            <person name="Cantin P."/>
            <person name="Raymond F."/>
            <person name="Corbeil J."/>
            <person name="Omar R.F."/>
            <person name="Bergeron M.G."/>
        </authorList>
    </citation>
    <scope>NUCLEOTIDE SEQUENCE [LARGE SCALE GENOMIC DNA]</scope>
    <source>
        <strain evidence="1 2">CCRI-19649</strain>
    </source>
</reference>
<dbReference type="EMBL" id="NOJY02000031">
    <property type="protein sequence ID" value="RDY26243.1"/>
    <property type="molecule type" value="Genomic_DNA"/>
</dbReference>